<comment type="caution">
    <text evidence="1">The sequence shown here is derived from an EMBL/GenBank/DDBJ whole genome shotgun (WGS) entry which is preliminary data.</text>
</comment>
<gene>
    <name evidence="1" type="ORF">Pint_18959</name>
</gene>
<evidence type="ECO:0000313" key="2">
    <source>
        <dbReference type="Proteomes" id="UP001163603"/>
    </source>
</evidence>
<proteinExistence type="predicted"/>
<reference evidence="2" key="1">
    <citation type="journal article" date="2023" name="G3 (Bethesda)">
        <title>Genome assembly and association tests identify interacting loci associated with vigor, precocity, and sex in interspecific pistachio rootstocks.</title>
        <authorList>
            <person name="Palmer W."/>
            <person name="Jacygrad E."/>
            <person name="Sagayaradj S."/>
            <person name="Cavanaugh K."/>
            <person name="Han R."/>
            <person name="Bertier L."/>
            <person name="Beede B."/>
            <person name="Kafkas S."/>
            <person name="Golino D."/>
            <person name="Preece J."/>
            <person name="Michelmore R."/>
        </authorList>
    </citation>
    <scope>NUCLEOTIDE SEQUENCE [LARGE SCALE GENOMIC DNA]</scope>
</reference>
<sequence>MGDYEFQFDIDCEEIEFDFEVKIQFQTLFSICGGEGEKKRHEETILPLLIMDV</sequence>
<accession>A0ACC0YUJ6</accession>
<protein>
    <submittedName>
        <fullName evidence="1">Uncharacterized protein</fullName>
    </submittedName>
</protein>
<dbReference type="EMBL" id="CM047739">
    <property type="protein sequence ID" value="KAJ0042074.1"/>
    <property type="molecule type" value="Genomic_DNA"/>
</dbReference>
<dbReference type="Proteomes" id="UP001163603">
    <property type="component" value="Chromosome 4"/>
</dbReference>
<name>A0ACC0YUJ6_9ROSI</name>
<keyword evidence="2" id="KW-1185">Reference proteome</keyword>
<organism evidence="1 2">
    <name type="scientific">Pistacia integerrima</name>
    <dbReference type="NCBI Taxonomy" id="434235"/>
    <lineage>
        <taxon>Eukaryota</taxon>
        <taxon>Viridiplantae</taxon>
        <taxon>Streptophyta</taxon>
        <taxon>Embryophyta</taxon>
        <taxon>Tracheophyta</taxon>
        <taxon>Spermatophyta</taxon>
        <taxon>Magnoliopsida</taxon>
        <taxon>eudicotyledons</taxon>
        <taxon>Gunneridae</taxon>
        <taxon>Pentapetalae</taxon>
        <taxon>rosids</taxon>
        <taxon>malvids</taxon>
        <taxon>Sapindales</taxon>
        <taxon>Anacardiaceae</taxon>
        <taxon>Pistacia</taxon>
    </lineage>
</organism>
<evidence type="ECO:0000313" key="1">
    <source>
        <dbReference type="EMBL" id="KAJ0042074.1"/>
    </source>
</evidence>